<dbReference type="EMBL" id="PYSW02000006">
    <property type="protein sequence ID" value="KAG2391828.1"/>
    <property type="molecule type" value="Genomic_DNA"/>
</dbReference>
<evidence type="ECO:0000256" key="5">
    <source>
        <dbReference type="SAM" id="MobiDB-lite"/>
    </source>
</evidence>
<dbReference type="PROSITE" id="PS00107">
    <property type="entry name" value="PROTEIN_KINASE_ATP"/>
    <property type="match status" value="1"/>
</dbReference>
<feature type="region of interest" description="Disordered" evidence="5">
    <location>
        <begin position="279"/>
        <end position="356"/>
    </location>
</feature>
<gene>
    <name evidence="7" type="ORF">C9374_013313</name>
</gene>
<dbReference type="InterPro" id="IPR008271">
    <property type="entry name" value="Ser/Thr_kinase_AS"/>
</dbReference>
<dbReference type="InterPro" id="IPR016024">
    <property type="entry name" value="ARM-type_fold"/>
</dbReference>
<dbReference type="RefSeq" id="XP_044553722.1">
    <property type="nucleotide sequence ID" value="XM_044689176.1"/>
</dbReference>
<dbReference type="PANTHER" id="PTHR48012:SF26">
    <property type="entry name" value="SERINE_THREONINE-PROTEIN KINASE DDB_G0283821-RELATED"/>
    <property type="match status" value="1"/>
</dbReference>
<dbReference type="FunFam" id="1.10.510.10:FF:000571">
    <property type="entry name" value="Maternal embryonic leucine zipper kinase"/>
    <property type="match status" value="1"/>
</dbReference>
<dbReference type="AlphaFoldDB" id="A0AA88GZ35"/>
<feature type="compositionally biased region" description="Acidic residues" evidence="5">
    <location>
        <begin position="309"/>
        <end position="324"/>
    </location>
</feature>
<dbReference type="PANTHER" id="PTHR48012">
    <property type="entry name" value="STERILE20-LIKE KINASE, ISOFORM B-RELATED"/>
    <property type="match status" value="1"/>
</dbReference>
<evidence type="ECO:0000259" key="6">
    <source>
        <dbReference type="PROSITE" id="PS50011"/>
    </source>
</evidence>
<feature type="binding site" evidence="4">
    <location>
        <position position="62"/>
    </location>
    <ligand>
        <name>ATP</name>
        <dbReference type="ChEBI" id="CHEBI:30616"/>
    </ligand>
</feature>
<evidence type="ECO:0000256" key="3">
    <source>
        <dbReference type="ARBA" id="ARBA00022840"/>
    </source>
</evidence>
<feature type="domain" description="Protein kinase" evidence="6">
    <location>
        <begin position="27"/>
        <end position="276"/>
    </location>
</feature>
<dbReference type="GeneID" id="68105766"/>
<dbReference type="GO" id="GO:0004674">
    <property type="term" value="F:protein serine/threonine kinase activity"/>
    <property type="evidence" value="ECO:0007669"/>
    <property type="project" value="UniProtKB-EC"/>
</dbReference>
<dbReference type="InterPro" id="IPR011989">
    <property type="entry name" value="ARM-like"/>
</dbReference>
<evidence type="ECO:0000256" key="2">
    <source>
        <dbReference type="ARBA" id="ARBA00022741"/>
    </source>
</evidence>
<dbReference type="InterPro" id="IPR017441">
    <property type="entry name" value="Protein_kinase_ATP_BS"/>
</dbReference>
<reference evidence="7 8" key="1">
    <citation type="journal article" date="2018" name="BMC Genomics">
        <title>The genome of Naegleria lovaniensis, the basis for a comparative approach to unravel pathogenicity factors of the human pathogenic amoeba N. fowleri.</title>
        <authorList>
            <person name="Liechti N."/>
            <person name="Schurch N."/>
            <person name="Bruggmann R."/>
            <person name="Wittwer M."/>
        </authorList>
    </citation>
    <scope>NUCLEOTIDE SEQUENCE [LARGE SCALE GENOMIC DNA]</scope>
    <source>
        <strain evidence="7 8">ATCC 30569</strain>
    </source>
</reference>
<name>A0AA88GZ35_NAELO</name>
<dbReference type="SMART" id="SM00220">
    <property type="entry name" value="S_TKc"/>
    <property type="match status" value="1"/>
</dbReference>
<comment type="caution">
    <text evidence="7">The sequence shown here is derived from an EMBL/GenBank/DDBJ whole genome shotgun (WGS) entry which is preliminary data.</text>
</comment>
<dbReference type="InterPro" id="IPR050629">
    <property type="entry name" value="STE20/SPS1-PAK"/>
</dbReference>
<dbReference type="SUPFAM" id="SSF48371">
    <property type="entry name" value="ARM repeat"/>
    <property type="match status" value="1"/>
</dbReference>
<dbReference type="Gene3D" id="1.25.10.10">
    <property type="entry name" value="Leucine-rich Repeat Variant"/>
    <property type="match status" value="2"/>
</dbReference>
<feature type="compositionally biased region" description="Polar residues" evidence="5">
    <location>
        <begin position="281"/>
        <end position="292"/>
    </location>
</feature>
<dbReference type="Proteomes" id="UP000816034">
    <property type="component" value="Unassembled WGS sequence"/>
</dbReference>
<accession>A0AA88GZ35</accession>
<dbReference type="CDD" id="cd06627">
    <property type="entry name" value="STKc_Cdc7_like"/>
    <property type="match status" value="1"/>
</dbReference>
<protein>
    <recommendedName>
        <fullName evidence="1">non-specific serine/threonine protein kinase</fullName>
        <ecNumber evidence="1">2.7.11.1</ecNumber>
    </recommendedName>
</protein>
<dbReference type="PROSITE" id="PS00108">
    <property type="entry name" value="PROTEIN_KINASE_ST"/>
    <property type="match status" value="1"/>
</dbReference>
<organism evidence="7 8">
    <name type="scientific">Naegleria lovaniensis</name>
    <name type="common">Amoeba</name>
    <dbReference type="NCBI Taxonomy" id="51637"/>
    <lineage>
        <taxon>Eukaryota</taxon>
        <taxon>Discoba</taxon>
        <taxon>Heterolobosea</taxon>
        <taxon>Tetramitia</taxon>
        <taxon>Eutetramitia</taxon>
        <taxon>Vahlkampfiidae</taxon>
        <taxon>Naegleria</taxon>
    </lineage>
</organism>
<proteinExistence type="predicted"/>
<keyword evidence="2 4" id="KW-0547">Nucleotide-binding</keyword>
<dbReference type="InterPro" id="IPR000719">
    <property type="entry name" value="Prot_kinase_dom"/>
</dbReference>
<keyword evidence="8" id="KW-1185">Reference proteome</keyword>
<dbReference type="GO" id="GO:0005737">
    <property type="term" value="C:cytoplasm"/>
    <property type="evidence" value="ECO:0007669"/>
    <property type="project" value="TreeGrafter"/>
</dbReference>
<dbReference type="Pfam" id="PF00069">
    <property type="entry name" value="Pkinase"/>
    <property type="match status" value="1"/>
</dbReference>
<sequence>MMSDSSEKKSKKKKDKKDKVKTIGNKYRLGETLGRGGFGVVYKAYNMDTGEFVAVKRVTVKKCSKEQIETIHTEINLLKKLKHNRIVRYIDHIPSKTKLYIVIEFVETGSLLDIVQKYGNMKENVVCKYVAQVLEGLQYLHSEGVIHRDIKGANILTTKEGDIKLADFGVAATLADVDDNPVGTPYWMAPEIIEMNPSTPASDIWSLGATVIELLNGEPPYFSLDAMPALYRIVQDPHPPLPSGISSECEDFLMECFKKHPGSRKTAEQLLQHPWILQAKKNAQTQNKPSTNTDKEGEKKTTQLKKYNEDEEEDDFDFGEDDDGLALKIGDKLKSPVKDDPFGDSDEEDKNPFSNVVNIRPENKEKFFPNQSFFGGPTTKKNLALYKEDDDEDGVWDEDEEWDNDKNDKGEDLFAKMQKLQGRPVDEIGDDDPFFQDTFEDAFDDMDKNADDELMKPEKDFITLLERFQQDGLTEDLFVSQCDKIIFLLSEFARLKCRVKSLVPIPFVELLSMSQQYTPSFKTIEAALKLINQFIADDDIAWIQENIHFKETLCLVGILPNIMQFCHKNYPYAVRYQAGSFIRSIFKTSHFTVRMFIGCQGIRVLVDLLAHDNDTLETGLALVFETIENIEQVFDLPQEAIKTPKNDFCRLFAKNGLMLRLSEVLLLLVRKFTASMEEKTIKKYLDKTISLLLLFSSMDSVVRAHIAEVASLKRILEAFSILDINQEAQRKFKLTIAIITKNLATYPVTFESFEKADGIPVLVKTLALRDADIGNQMITALLHLTRFNKKRQIIAVEAGIVPEIQYLINNDSILKTFAVDMLCEIVRVNVPSVRKELKEHKMLEFYINVLGVQNWQLKAMESLSKWLNEDKEGVETVLAKPENINKLVEMFCSAPSRFVSSPLLSIISTSVKLSKALSQSHEFITKVVKHALLQPHSDKKVRSDQLKIVQSLYKWCDHPKVMTTELYSVIFRIRESESSILIKDLADDLISAFELNLKM</sequence>
<keyword evidence="3 4" id="KW-0067">ATP-binding</keyword>
<feature type="compositionally biased region" description="Basic and acidic residues" evidence="5">
    <location>
        <begin position="329"/>
        <end position="341"/>
    </location>
</feature>
<evidence type="ECO:0000256" key="1">
    <source>
        <dbReference type="ARBA" id="ARBA00012513"/>
    </source>
</evidence>
<dbReference type="GO" id="GO:0005524">
    <property type="term" value="F:ATP binding"/>
    <property type="evidence" value="ECO:0007669"/>
    <property type="project" value="UniProtKB-UniRule"/>
</dbReference>
<dbReference type="SUPFAM" id="SSF56112">
    <property type="entry name" value="Protein kinase-like (PK-like)"/>
    <property type="match status" value="1"/>
</dbReference>
<evidence type="ECO:0000313" key="7">
    <source>
        <dbReference type="EMBL" id="KAG2391828.1"/>
    </source>
</evidence>
<evidence type="ECO:0000256" key="4">
    <source>
        <dbReference type="PROSITE-ProRule" id="PRU10141"/>
    </source>
</evidence>
<dbReference type="PROSITE" id="PS50011">
    <property type="entry name" value="PROTEIN_KINASE_DOM"/>
    <property type="match status" value="1"/>
</dbReference>
<dbReference type="InterPro" id="IPR011009">
    <property type="entry name" value="Kinase-like_dom_sf"/>
</dbReference>
<dbReference type="Gene3D" id="1.10.510.10">
    <property type="entry name" value="Transferase(Phosphotransferase) domain 1"/>
    <property type="match status" value="1"/>
</dbReference>
<evidence type="ECO:0000313" key="8">
    <source>
        <dbReference type="Proteomes" id="UP000816034"/>
    </source>
</evidence>
<dbReference type="EC" id="2.7.11.1" evidence="1"/>